<gene>
    <name evidence="6" type="ORF">SAMN05192554_13410</name>
</gene>
<evidence type="ECO:0000313" key="6">
    <source>
        <dbReference type="EMBL" id="SDN41075.1"/>
    </source>
</evidence>
<dbReference type="Gene3D" id="1.10.10.10">
    <property type="entry name" value="Winged helix-like DNA-binding domain superfamily/Winged helix DNA-binding domain"/>
    <property type="match status" value="1"/>
</dbReference>
<evidence type="ECO:0000313" key="7">
    <source>
        <dbReference type="Proteomes" id="UP000199370"/>
    </source>
</evidence>
<keyword evidence="7" id="KW-1185">Reference proteome</keyword>
<dbReference type="SUPFAM" id="SSF46785">
    <property type="entry name" value="Winged helix' DNA-binding domain"/>
    <property type="match status" value="1"/>
</dbReference>
<evidence type="ECO:0000256" key="4">
    <source>
        <dbReference type="SAM" id="MobiDB-lite"/>
    </source>
</evidence>
<evidence type="ECO:0000256" key="3">
    <source>
        <dbReference type="ARBA" id="ARBA00023163"/>
    </source>
</evidence>
<dbReference type="Proteomes" id="UP000199370">
    <property type="component" value="Unassembled WGS sequence"/>
</dbReference>
<keyword evidence="3" id="KW-0804">Transcription</keyword>
<protein>
    <submittedName>
        <fullName evidence="6">DNA-binding transcriptional regulator, HxlR family</fullName>
    </submittedName>
</protein>
<dbReference type="EMBL" id="FNIA01000034">
    <property type="protein sequence ID" value="SDN41075.1"/>
    <property type="molecule type" value="Genomic_DNA"/>
</dbReference>
<evidence type="ECO:0000259" key="5">
    <source>
        <dbReference type="PROSITE" id="PS51118"/>
    </source>
</evidence>
<dbReference type="Pfam" id="PF01638">
    <property type="entry name" value="HxlR"/>
    <property type="match status" value="1"/>
</dbReference>
<proteinExistence type="predicted"/>
<name>A0A1H0B5Z5_9EURY</name>
<dbReference type="PROSITE" id="PS51118">
    <property type="entry name" value="HTH_HXLR"/>
    <property type="match status" value="1"/>
</dbReference>
<keyword evidence="1" id="KW-0805">Transcription regulation</keyword>
<dbReference type="CDD" id="cd00090">
    <property type="entry name" value="HTH_ARSR"/>
    <property type="match status" value="1"/>
</dbReference>
<dbReference type="InterPro" id="IPR002577">
    <property type="entry name" value="HTH_HxlR"/>
</dbReference>
<dbReference type="InterPro" id="IPR036390">
    <property type="entry name" value="WH_DNA-bd_sf"/>
</dbReference>
<dbReference type="AlphaFoldDB" id="A0A1H0B5Z5"/>
<feature type="region of interest" description="Disordered" evidence="4">
    <location>
        <begin position="1"/>
        <end position="22"/>
    </location>
</feature>
<dbReference type="OrthoDB" id="10490at2157"/>
<feature type="domain" description="HTH hxlR-type" evidence="5">
    <location>
        <begin position="24"/>
        <end position="126"/>
    </location>
</feature>
<dbReference type="RefSeq" id="WP_089736309.1">
    <property type="nucleotide sequence ID" value="NZ_FNIA01000034.1"/>
</dbReference>
<sequence length="127" mass="14073">MRPESTTARQVRPGGTNGESFFVEPPAAFDEAQEVVGRKWHLRIVYQLLEHGPMGFNALEDRVVGVSSKMLSESLSRLEDDGVVDRDLVSDQPLRVAYSLTERGAALEPVVWGLLRWSVEHGPAEDA</sequence>
<dbReference type="InterPro" id="IPR011991">
    <property type="entry name" value="ArsR-like_HTH"/>
</dbReference>
<keyword evidence="2 6" id="KW-0238">DNA-binding</keyword>
<dbReference type="PANTHER" id="PTHR33204">
    <property type="entry name" value="TRANSCRIPTIONAL REGULATOR, MARR FAMILY"/>
    <property type="match status" value="1"/>
</dbReference>
<dbReference type="STRING" id="996166.SAMN05192554_13410"/>
<dbReference type="GO" id="GO:0003677">
    <property type="term" value="F:DNA binding"/>
    <property type="evidence" value="ECO:0007669"/>
    <property type="project" value="UniProtKB-KW"/>
</dbReference>
<reference evidence="6 7" key="1">
    <citation type="submission" date="2016-10" db="EMBL/GenBank/DDBJ databases">
        <authorList>
            <person name="de Groot N.N."/>
        </authorList>
    </citation>
    <scope>NUCLEOTIDE SEQUENCE [LARGE SCALE GENOMIC DNA]</scope>
    <source>
        <strain evidence="7">EB21,IBRC-M 10013,KCTC 4048</strain>
    </source>
</reference>
<evidence type="ECO:0000256" key="1">
    <source>
        <dbReference type="ARBA" id="ARBA00023015"/>
    </source>
</evidence>
<organism evidence="6 7">
    <name type="scientific">Haloarchaeobius iranensis</name>
    <dbReference type="NCBI Taxonomy" id="996166"/>
    <lineage>
        <taxon>Archaea</taxon>
        <taxon>Methanobacteriati</taxon>
        <taxon>Methanobacteriota</taxon>
        <taxon>Stenosarchaea group</taxon>
        <taxon>Halobacteria</taxon>
        <taxon>Halobacteriales</taxon>
        <taxon>Halorubellaceae</taxon>
        <taxon>Haloarchaeobius</taxon>
    </lineage>
</organism>
<accession>A0A1H0B5Z5</accession>
<dbReference type="InterPro" id="IPR036388">
    <property type="entry name" value="WH-like_DNA-bd_sf"/>
</dbReference>
<dbReference type="PANTHER" id="PTHR33204:SF18">
    <property type="entry name" value="TRANSCRIPTIONAL REGULATORY PROTEIN"/>
    <property type="match status" value="1"/>
</dbReference>
<evidence type="ECO:0000256" key="2">
    <source>
        <dbReference type="ARBA" id="ARBA00023125"/>
    </source>
</evidence>